<dbReference type="PANTHER" id="PTHR30540">
    <property type="entry name" value="OSMOTIC STRESS POTASSIUM TRANSPORTER"/>
    <property type="match status" value="1"/>
</dbReference>
<comment type="similarity">
    <text evidence="2 12">Belongs to the HAK/KUP transporter (TC 2.A.72) family.</text>
</comment>
<dbReference type="InterPro" id="IPR023051">
    <property type="entry name" value="Kup"/>
</dbReference>
<dbReference type="Pfam" id="PF22776">
    <property type="entry name" value="K_trans_C"/>
    <property type="match status" value="1"/>
</dbReference>
<dbReference type="KEGG" id="pthv:CE140_13790"/>
<evidence type="ECO:0000313" key="15">
    <source>
        <dbReference type="EMBL" id="AXA61204.1"/>
    </source>
</evidence>
<reference evidence="16" key="1">
    <citation type="journal article" date="2021" name="Front. Microbiol.">
        <title>Genomic Analysis of the 1-Aminocyclopropane-1-Carboxylate Deaminase-Producing Pseudomonas thivervalensis SC5 Reveals Its Multifaceted Roles in Soil and in Beneficial Interactions With Plants.</title>
        <authorList>
            <person name="Nascimento F.X."/>
            <person name="Uron P."/>
            <person name="Glick B.R."/>
            <person name="Giachini A."/>
            <person name="Rossi M.J."/>
        </authorList>
    </citation>
    <scope>NUCLEOTIDE SEQUENCE [LARGE SCALE GENOMIC DNA]</scope>
    <source>
        <strain evidence="16">PLM3</strain>
    </source>
</reference>
<feature type="transmembrane region" description="Helical" evidence="12">
    <location>
        <begin position="212"/>
        <end position="236"/>
    </location>
</feature>
<comment type="function">
    <text evidence="12">Transport of potassium into the cell. Likely operates as a K(+):H(+) symporter.</text>
</comment>
<accession>A0A2Z4ZCQ9</accession>
<feature type="transmembrane region" description="Helical" evidence="12">
    <location>
        <begin position="374"/>
        <end position="399"/>
    </location>
</feature>
<dbReference type="InterPro" id="IPR003855">
    <property type="entry name" value="K+_transporter"/>
</dbReference>
<feature type="transmembrane region" description="Helical" evidence="12">
    <location>
        <begin position="150"/>
        <end position="168"/>
    </location>
</feature>
<keyword evidence="9 12" id="KW-1133">Transmembrane helix</keyword>
<feature type="transmembrane region" description="Helical" evidence="12">
    <location>
        <begin position="348"/>
        <end position="368"/>
    </location>
</feature>
<keyword evidence="6 12" id="KW-0812">Transmembrane</keyword>
<evidence type="ECO:0000259" key="14">
    <source>
        <dbReference type="Pfam" id="PF22776"/>
    </source>
</evidence>
<evidence type="ECO:0000256" key="4">
    <source>
        <dbReference type="ARBA" id="ARBA00022475"/>
    </source>
</evidence>
<keyword evidence="7 12" id="KW-0769">Symport</keyword>
<feature type="transmembrane region" description="Helical" evidence="12">
    <location>
        <begin position="59"/>
        <end position="79"/>
    </location>
</feature>
<evidence type="ECO:0000256" key="3">
    <source>
        <dbReference type="ARBA" id="ARBA00022448"/>
    </source>
</evidence>
<evidence type="ECO:0000259" key="13">
    <source>
        <dbReference type="Pfam" id="PF02705"/>
    </source>
</evidence>
<keyword evidence="10 12" id="KW-0406">Ion transport</keyword>
<dbReference type="PANTHER" id="PTHR30540:SF79">
    <property type="entry name" value="LOW AFFINITY POTASSIUM TRANSPORT SYSTEM PROTEIN KUP"/>
    <property type="match status" value="1"/>
</dbReference>
<keyword evidence="4 12" id="KW-1003">Cell membrane</keyword>
<keyword evidence="3 12" id="KW-0813">Transport</keyword>
<sequence>MGHASSQAAGAEHSAAKPLSMLVAAVGVVYGDIGTSPLYTLKEVFSGAYGVPVNHDGVLGILSLIFWSLIWVVSIKYMMFVLRADNQGEGGIMALTALARRAAAGRARLRTFLVICGLIGAALFYGDSMITPAISVLSAIEGLGLAFEGIDHWVVPLSVVVLVALFLIQRHGTARIGILFGPIMVTWFLVLGALGVYGISQHPEVLQAVNPAWAVHFFVVHPGMGVAILGAVVLALTGAEALYADMGHFGRKPIARAWFILVLPGLMLNYFGQGALLLGDPEAARNPFYLLAPSWALLPLVGLSTLATVIASQAVISGAFSLTRQAIQLGYIPRMYIQHTSSAEQGQIYIGAVNWSLMIGVVLLVLGFESSGALASAYGVAVTGTMLMTTILVSAVVLLLWKWPPLLAVPLLFGFLLVDGLYFAANVPKIIQGGAFPVIAGIALFVLMTTWKRGKQLLVDRLDEGALPLPIFISSIRVQPPHRVQGTAVFLTARSDAVPHALLHNLLHNQVLHEQVVLLTVVYEDIPRVPPQRRFEVDAYGEGFFRVILHFGFTDEPDVPQALKLCHLDDLDFSPMRTTYFLSRETVIASKLEGMARWRESLFAFMLKNANGNLRFFNLPLNRVIELGTQVEM</sequence>
<comment type="catalytic activity">
    <reaction evidence="12">
        <text>K(+)(in) + H(+)(in) = K(+)(out) + H(+)(out)</text>
        <dbReference type="Rhea" id="RHEA:28490"/>
        <dbReference type="ChEBI" id="CHEBI:15378"/>
        <dbReference type="ChEBI" id="CHEBI:29103"/>
    </reaction>
</comment>
<dbReference type="GO" id="GO:0015293">
    <property type="term" value="F:symporter activity"/>
    <property type="evidence" value="ECO:0007669"/>
    <property type="project" value="UniProtKB-UniRule"/>
</dbReference>
<keyword evidence="11 12" id="KW-0472">Membrane</keyword>
<feature type="transmembrane region" description="Helical" evidence="12">
    <location>
        <begin position="21"/>
        <end position="39"/>
    </location>
</feature>
<dbReference type="HAMAP" id="MF_01522">
    <property type="entry name" value="Kup"/>
    <property type="match status" value="1"/>
</dbReference>
<feature type="transmembrane region" description="Helical" evidence="12">
    <location>
        <begin position="430"/>
        <end position="451"/>
    </location>
</feature>
<dbReference type="EMBL" id="CP022202">
    <property type="protein sequence ID" value="AXA61204.1"/>
    <property type="molecule type" value="Genomic_DNA"/>
</dbReference>
<feature type="transmembrane region" description="Helical" evidence="12">
    <location>
        <begin position="109"/>
        <end position="130"/>
    </location>
</feature>
<keyword evidence="5 12" id="KW-0633">Potassium transport</keyword>
<feature type="transmembrane region" description="Helical" evidence="12">
    <location>
        <begin position="298"/>
        <end position="327"/>
    </location>
</feature>
<feature type="domain" description="K+ potassium transporter C-terminal" evidence="14">
    <location>
        <begin position="486"/>
        <end position="633"/>
    </location>
</feature>
<evidence type="ECO:0000313" key="16">
    <source>
        <dbReference type="Proteomes" id="UP000251666"/>
    </source>
</evidence>
<gene>
    <name evidence="12" type="primary">kup</name>
    <name evidence="15" type="ORF">CEQ51_14345</name>
</gene>
<feature type="transmembrane region" description="Helical" evidence="12">
    <location>
        <begin position="406"/>
        <end position="424"/>
    </location>
</feature>
<feature type="transmembrane region" description="Helical" evidence="12">
    <location>
        <begin position="180"/>
        <end position="200"/>
    </location>
</feature>
<dbReference type="Pfam" id="PF02705">
    <property type="entry name" value="K_trans"/>
    <property type="match status" value="1"/>
</dbReference>
<comment type="subcellular location">
    <subcellularLocation>
        <location evidence="12">Cell membrane</location>
        <topology evidence="12">Multi-pass membrane protein</topology>
    </subcellularLocation>
    <subcellularLocation>
        <location evidence="1">Membrane</location>
        <topology evidence="1">Multi-pass membrane protein</topology>
    </subcellularLocation>
</comment>
<evidence type="ECO:0000256" key="6">
    <source>
        <dbReference type="ARBA" id="ARBA00022692"/>
    </source>
</evidence>
<evidence type="ECO:0000256" key="9">
    <source>
        <dbReference type="ARBA" id="ARBA00022989"/>
    </source>
</evidence>
<evidence type="ECO:0000256" key="2">
    <source>
        <dbReference type="ARBA" id="ARBA00007019"/>
    </source>
</evidence>
<dbReference type="InterPro" id="IPR053952">
    <property type="entry name" value="K_trans_C"/>
</dbReference>
<dbReference type="AlphaFoldDB" id="A0A2Z4ZCQ9"/>
<dbReference type="Proteomes" id="UP000251666">
    <property type="component" value="Chromosome"/>
</dbReference>
<protein>
    <recommendedName>
        <fullName evidence="12">Probable potassium transport system protein Kup</fullName>
    </recommendedName>
</protein>
<evidence type="ECO:0000256" key="1">
    <source>
        <dbReference type="ARBA" id="ARBA00004141"/>
    </source>
</evidence>
<evidence type="ECO:0000256" key="11">
    <source>
        <dbReference type="ARBA" id="ARBA00023136"/>
    </source>
</evidence>
<proteinExistence type="inferred from homology"/>
<evidence type="ECO:0000256" key="8">
    <source>
        <dbReference type="ARBA" id="ARBA00022958"/>
    </source>
</evidence>
<evidence type="ECO:0000256" key="10">
    <source>
        <dbReference type="ARBA" id="ARBA00023065"/>
    </source>
</evidence>
<name>A0A2Z4ZCQ9_9PSED</name>
<keyword evidence="16" id="KW-1185">Reference proteome</keyword>
<dbReference type="InterPro" id="IPR053951">
    <property type="entry name" value="K_trans_N"/>
</dbReference>
<feature type="transmembrane region" description="Helical" evidence="12">
    <location>
        <begin position="257"/>
        <end position="278"/>
    </location>
</feature>
<feature type="domain" description="K+ potassium transporter integral membrane" evidence="13">
    <location>
        <begin position="22"/>
        <end position="473"/>
    </location>
</feature>
<dbReference type="GO" id="GO:0005886">
    <property type="term" value="C:plasma membrane"/>
    <property type="evidence" value="ECO:0007669"/>
    <property type="project" value="UniProtKB-SubCell"/>
</dbReference>
<evidence type="ECO:0000256" key="5">
    <source>
        <dbReference type="ARBA" id="ARBA00022538"/>
    </source>
</evidence>
<organism evidence="15 16">
    <name type="scientific">Pseudomonas thivervalensis</name>
    <dbReference type="NCBI Taxonomy" id="86265"/>
    <lineage>
        <taxon>Bacteria</taxon>
        <taxon>Pseudomonadati</taxon>
        <taxon>Pseudomonadota</taxon>
        <taxon>Gammaproteobacteria</taxon>
        <taxon>Pseudomonadales</taxon>
        <taxon>Pseudomonadaceae</taxon>
        <taxon>Pseudomonas</taxon>
    </lineage>
</organism>
<evidence type="ECO:0000256" key="7">
    <source>
        <dbReference type="ARBA" id="ARBA00022847"/>
    </source>
</evidence>
<keyword evidence="8 12" id="KW-0630">Potassium</keyword>
<dbReference type="GO" id="GO:0015079">
    <property type="term" value="F:potassium ion transmembrane transporter activity"/>
    <property type="evidence" value="ECO:0007669"/>
    <property type="project" value="UniProtKB-UniRule"/>
</dbReference>
<evidence type="ECO:0000256" key="12">
    <source>
        <dbReference type="HAMAP-Rule" id="MF_01522"/>
    </source>
</evidence>